<dbReference type="RefSeq" id="WP_015279990.1">
    <property type="nucleotide sequence ID" value="NC_019940.1"/>
</dbReference>
<dbReference type="Proteomes" id="UP000010816">
    <property type="component" value="Chromosome"/>
</dbReference>
<dbReference type="EC" id="3.1.3.48" evidence="2"/>
<dbReference type="PANTHER" id="PTHR39181:SF1">
    <property type="entry name" value="TYROSINE-PROTEIN PHOSPHATASE YWQE"/>
    <property type="match status" value="1"/>
</dbReference>
<evidence type="ECO:0000313" key="6">
    <source>
        <dbReference type="Proteomes" id="UP000010816"/>
    </source>
</evidence>
<dbReference type="AlphaFoldDB" id="L0GWU9"/>
<dbReference type="Pfam" id="PF19567">
    <property type="entry name" value="CpsB_CapC"/>
    <property type="match status" value="1"/>
</dbReference>
<proteinExistence type="inferred from homology"/>
<comment type="similarity">
    <text evidence="1">Belongs to the metallo-dependent hydrolases superfamily. CpsB/CapC family.</text>
</comment>
<evidence type="ECO:0000256" key="1">
    <source>
        <dbReference type="ARBA" id="ARBA00005750"/>
    </source>
</evidence>
<dbReference type="PANTHER" id="PTHR39181">
    <property type="entry name" value="TYROSINE-PROTEIN PHOSPHATASE YWQE"/>
    <property type="match status" value="1"/>
</dbReference>
<organism evidence="5 6">
    <name type="scientific">Thioflavicoccus mobilis 8321</name>
    <dbReference type="NCBI Taxonomy" id="765912"/>
    <lineage>
        <taxon>Bacteria</taxon>
        <taxon>Pseudomonadati</taxon>
        <taxon>Pseudomonadota</taxon>
        <taxon>Gammaproteobacteria</taxon>
        <taxon>Chromatiales</taxon>
        <taxon>Chromatiaceae</taxon>
        <taxon>Thioflavicoccus</taxon>
    </lineage>
</organism>
<evidence type="ECO:0000313" key="5">
    <source>
        <dbReference type="EMBL" id="AGA89845.1"/>
    </source>
</evidence>
<keyword evidence="6" id="KW-1185">Reference proteome</keyword>
<protein>
    <recommendedName>
        <fullName evidence="2">protein-tyrosine-phosphatase</fullName>
        <ecNumber evidence="2">3.1.3.48</ecNumber>
    </recommendedName>
</protein>
<evidence type="ECO:0000256" key="2">
    <source>
        <dbReference type="ARBA" id="ARBA00013064"/>
    </source>
</evidence>
<dbReference type="EMBL" id="CP003051">
    <property type="protein sequence ID" value="AGA89845.1"/>
    <property type="molecule type" value="Genomic_DNA"/>
</dbReference>
<evidence type="ECO:0000256" key="4">
    <source>
        <dbReference type="ARBA" id="ARBA00051722"/>
    </source>
</evidence>
<dbReference type="eggNOG" id="COG4464">
    <property type="taxonomic scope" value="Bacteria"/>
</dbReference>
<gene>
    <name evidence="5" type="ORF">Thimo_1040</name>
</gene>
<dbReference type="GO" id="GO:0004725">
    <property type="term" value="F:protein tyrosine phosphatase activity"/>
    <property type="evidence" value="ECO:0007669"/>
    <property type="project" value="UniProtKB-EC"/>
</dbReference>
<keyword evidence="3" id="KW-0378">Hydrolase</keyword>
<dbReference type="PIRSF" id="PIRSF016557">
    <property type="entry name" value="Caps_synth_CpsB"/>
    <property type="match status" value="1"/>
</dbReference>
<dbReference type="SUPFAM" id="SSF89550">
    <property type="entry name" value="PHP domain-like"/>
    <property type="match status" value="1"/>
</dbReference>
<dbReference type="PATRIC" id="fig|765912.4.peg.1005"/>
<dbReference type="KEGG" id="tmb:Thimo_1040"/>
<accession>L0GWU9</accession>
<evidence type="ECO:0000256" key="3">
    <source>
        <dbReference type="ARBA" id="ARBA00022801"/>
    </source>
</evidence>
<dbReference type="InterPro" id="IPR016667">
    <property type="entry name" value="Caps_polysacc_synth_CpsB/CapC"/>
</dbReference>
<comment type="catalytic activity">
    <reaction evidence="4">
        <text>O-phospho-L-tyrosyl-[protein] + H2O = L-tyrosyl-[protein] + phosphate</text>
        <dbReference type="Rhea" id="RHEA:10684"/>
        <dbReference type="Rhea" id="RHEA-COMP:10136"/>
        <dbReference type="Rhea" id="RHEA-COMP:20101"/>
        <dbReference type="ChEBI" id="CHEBI:15377"/>
        <dbReference type="ChEBI" id="CHEBI:43474"/>
        <dbReference type="ChEBI" id="CHEBI:46858"/>
        <dbReference type="ChEBI" id="CHEBI:61978"/>
        <dbReference type="EC" id="3.1.3.48"/>
    </reaction>
</comment>
<dbReference type="HOGENOM" id="CLU_085966_1_0_6"/>
<dbReference type="Gene3D" id="3.20.20.140">
    <property type="entry name" value="Metal-dependent hydrolases"/>
    <property type="match status" value="1"/>
</dbReference>
<dbReference type="GO" id="GO:0030145">
    <property type="term" value="F:manganese ion binding"/>
    <property type="evidence" value="ECO:0007669"/>
    <property type="project" value="InterPro"/>
</dbReference>
<sequence length="274" mass="30304">MLDLHCHMLPAIDDGAQDLDTALEMARTAVADGINLVACTPHIYPGLYENRAGDILAAVDTFRERLQEAGISLEITFGADIQLIPELLYNLDCRSFPTLHGSRYFLFEPPHHVAPLHFSELLFDVLSGGYVPIITHPERLTWLDDDHYHWFVDAVRCGAWLQLTSGSVVGRFGRGPRYWAERMLDDGIVHILATDAHDTEHRPPFLAEGRDAAAAWVGSEEAQRLVVGRPQLVVDDQSTDTLPLPPGLTGQASCSAMGLQTHKGWLRRLLGRGG</sequence>
<dbReference type="InterPro" id="IPR016195">
    <property type="entry name" value="Pol/histidinol_Pase-like"/>
</dbReference>
<reference evidence="5 6" key="1">
    <citation type="submission" date="2011-09" db="EMBL/GenBank/DDBJ databases">
        <title>Complete sequence of chromosome of Thioflavicoccus mobilis 8321.</title>
        <authorList>
            <consortium name="US DOE Joint Genome Institute"/>
            <person name="Lucas S."/>
            <person name="Han J."/>
            <person name="Lapidus A."/>
            <person name="Cheng J.-F."/>
            <person name="Goodwin L."/>
            <person name="Pitluck S."/>
            <person name="Peters L."/>
            <person name="Ovchinnikova G."/>
            <person name="Lu M."/>
            <person name="Detter J.C."/>
            <person name="Han C."/>
            <person name="Tapia R."/>
            <person name="Land M."/>
            <person name="Hauser L."/>
            <person name="Kyrpides N."/>
            <person name="Ivanova N."/>
            <person name="Pagani I."/>
            <person name="Vogl K."/>
            <person name="Liu Z."/>
            <person name="Imhoff J."/>
            <person name="Thiel V."/>
            <person name="Frigaard N.-U."/>
            <person name="Bryant D."/>
            <person name="Woyke T."/>
        </authorList>
    </citation>
    <scope>NUCLEOTIDE SEQUENCE [LARGE SCALE GENOMIC DNA]</scope>
    <source>
        <strain evidence="5 6">8321</strain>
    </source>
</reference>
<name>L0GWU9_9GAMM</name>
<dbReference type="OrthoDB" id="9788539at2"/>
<dbReference type="STRING" id="765912.Thimo_1040"/>